<feature type="compositionally biased region" description="Basic residues" evidence="21">
    <location>
        <begin position="51"/>
        <end position="60"/>
    </location>
</feature>
<gene>
    <name evidence="24" type="ORF">pdam_00007764</name>
</gene>
<keyword evidence="18 20" id="KW-0539">Nucleus</keyword>
<evidence type="ECO:0000256" key="10">
    <source>
        <dbReference type="ARBA" id="ARBA00022989"/>
    </source>
</evidence>
<keyword evidence="15 22" id="KW-0472">Membrane</keyword>
<dbReference type="GO" id="GO:0015269">
    <property type="term" value="F:calcium-activated potassium channel activity"/>
    <property type="evidence" value="ECO:0007669"/>
    <property type="project" value="InterPro"/>
</dbReference>
<keyword evidence="16 20" id="KW-0804">Transcription</keyword>
<evidence type="ECO:0000256" key="4">
    <source>
        <dbReference type="ARBA" id="ARBA00022448"/>
    </source>
</evidence>
<evidence type="ECO:0000313" key="25">
    <source>
        <dbReference type="Proteomes" id="UP000275408"/>
    </source>
</evidence>
<evidence type="ECO:0000313" key="24">
    <source>
        <dbReference type="EMBL" id="RMX60844.1"/>
    </source>
</evidence>
<comment type="function">
    <text evidence="20">Oxygenase that can act as both a histone lysine demethylase and a ribosomal histidine hydroxylase.</text>
</comment>
<evidence type="ECO:0000256" key="2">
    <source>
        <dbReference type="ARBA" id="ARBA00004141"/>
    </source>
</evidence>
<dbReference type="Gene3D" id="2.60.120.650">
    <property type="entry name" value="Cupin"/>
    <property type="match status" value="1"/>
</dbReference>
<feature type="region of interest" description="Disordered" evidence="21">
    <location>
        <begin position="1"/>
        <end position="164"/>
    </location>
</feature>
<dbReference type="Pfam" id="PF08007">
    <property type="entry name" value="JmjC_2"/>
    <property type="match status" value="1"/>
</dbReference>
<dbReference type="InterPro" id="IPR039994">
    <property type="entry name" value="NO66-like"/>
</dbReference>
<keyword evidence="12 20" id="KW-0408">Iron</keyword>
<evidence type="ECO:0000256" key="3">
    <source>
        <dbReference type="ARBA" id="ARBA00010309"/>
    </source>
</evidence>
<dbReference type="GO" id="GO:0032453">
    <property type="term" value="F:histone H3K4 demethylase activity"/>
    <property type="evidence" value="ECO:0007669"/>
    <property type="project" value="TreeGrafter"/>
</dbReference>
<dbReference type="SUPFAM" id="SSF51197">
    <property type="entry name" value="Clavaminate synthase-like"/>
    <property type="match status" value="1"/>
</dbReference>
<dbReference type="FunFam" id="1.10.10.1500:FF:000001">
    <property type="entry name" value="ribosomal oxygenase 1 isoform X1"/>
    <property type="match status" value="1"/>
</dbReference>
<evidence type="ECO:0000256" key="21">
    <source>
        <dbReference type="SAM" id="MobiDB-lite"/>
    </source>
</evidence>
<dbReference type="PANTHER" id="PTHR13096:SF8">
    <property type="entry name" value="RIBOSOMAL OXYGENASE 1"/>
    <property type="match status" value="1"/>
</dbReference>
<keyword evidence="10 22" id="KW-1133">Transmembrane helix</keyword>
<feature type="compositionally biased region" description="Basic and acidic residues" evidence="21">
    <location>
        <begin position="73"/>
        <end position="87"/>
    </location>
</feature>
<dbReference type="EMBL" id="RCHS01000100">
    <property type="protein sequence ID" value="RMX60844.1"/>
    <property type="molecule type" value="Genomic_DNA"/>
</dbReference>
<keyword evidence="19" id="KW-0407">Ion channel</keyword>
<evidence type="ECO:0000256" key="5">
    <source>
        <dbReference type="ARBA" id="ARBA00022491"/>
    </source>
</evidence>
<dbReference type="EC" id="1.14.11.-" evidence="20"/>
<dbReference type="Gene3D" id="3.90.930.40">
    <property type="match status" value="1"/>
</dbReference>
<comment type="subcellular location">
    <subcellularLocation>
        <location evidence="2">Membrane</location>
        <topology evidence="2">Multi-pass membrane protein</topology>
    </subcellularLocation>
    <subcellularLocation>
        <location evidence="1 20">Nucleus</location>
    </subcellularLocation>
</comment>
<evidence type="ECO:0000256" key="11">
    <source>
        <dbReference type="ARBA" id="ARBA00023002"/>
    </source>
</evidence>
<keyword evidence="11 20" id="KW-0560">Oxidoreductase</keyword>
<dbReference type="Pfam" id="PF21233">
    <property type="entry name" value="WHD_RIOX1"/>
    <property type="match status" value="1"/>
</dbReference>
<dbReference type="PROSITE" id="PS51184">
    <property type="entry name" value="JMJC"/>
    <property type="match status" value="1"/>
</dbReference>
<reference evidence="24 25" key="1">
    <citation type="journal article" date="2018" name="Sci. Rep.">
        <title>Comparative analysis of the Pocillopora damicornis genome highlights role of immune system in coral evolution.</title>
        <authorList>
            <person name="Cunning R."/>
            <person name="Bay R.A."/>
            <person name="Gillette P."/>
            <person name="Baker A.C."/>
            <person name="Traylor-Knowles N."/>
        </authorList>
    </citation>
    <scope>NUCLEOTIDE SEQUENCE [LARGE SCALE GENOMIC DNA]</scope>
    <source>
        <strain evidence="24">RSMAS</strain>
        <tissue evidence="24">Whole animal</tissue>
    </source>
</reference>
<comment type="similarity">
    <text evidence="3">Belongs to the ROX family. NO66 subfamily.</text>
</comment>
<evidence type="ECO:0000256" key="6">
    <source>
        <dbReference type="ARBA" id="ARBA00022692"/>
    </source>
</evidence>
<comment type="cofactor">
    <cofactor evidence="20">
        <name>Fe(2+)</name>
        <dbReference type="ChEBI" id="CHEBI:29033"/>
    </cofactor>
    <text evidence="20">Binds 1 Fe(2+) ion per subunit.</text>
</comment>
<name>A0A3M6V553_POCDA</name>
<evidence type="ECO:0000256" key="1">
    <source>
        <dbReference type="ARBA" id="ARBA00004123"/>
    </source>
</evidence>
<dbReference type="GO" id="GO:0051864">
    <property type="term" value="F:histone H3K36 demethylase activity"/>
    <property type="evidence" value="ECO:0007669"/>
    <property type="project" value="TreeGrafter"/>
</dbReference>
<evidence type="ECO:0000256" key="19">
    <source>
        <dbReference type="ARBA" id="ARBA00023303"/>
    </source>
</evidence>
<dbReference type="GO" id="GO:0005730">
    <property type="term" value="C:nucleolus"/>
    <property type="evidence" value="ECO:0007669"/>
    <property type="project" value="TreeGrafter"/>
</dbReference>
<dbReference type="Gene3D" id="1.10.10.1500">
    <property type="entry name" value="JmjC domain-containing ribosomal oxygenase (ROX), dimer domain"/>
    <property type="match status" value="1"/>
</dbReference>
<protein>
    <recommendedName>
        <fullName evidence="20">Bifunctional lysine-specific demethylase and histidyl-hydroxylase</fullName>
        <ecNumber evidence="20">1.14.11.-</ecNumber>
    </recommendedName>
</protein>
<proteinExistence type="inferred from homology"/>
<evidence type="ECO:0000259" key="23">
    <source>
        <dbReference type="PROSITE" id="PS51184"/>
    </source>
</evidence>
<feature type="compositionally biased region" description="Basic and acidic residues" evidence="21">
    <location>
        <begin position="19"/>
        <end position="32"/>
    </location>
</feature>
<dbReference type="InterPro" id="IPR003930">
    <property type="entry name" value="K_chnl_Ca-activ_BK_bsu"/>
</dbReference>
<evidence type="ECO:0000256" key="22">
    <source>
        <dbReference type="SAM" id="Phobius"/>
    </source>
</evidence>
<dbReference type="GO" id="GO:0005506">
    <property type="term" value="F:iron ion binding"/>
    <property type="evidence" value="ECO:0007669"/>
    <property type="project" value="UniProtKB-UniRule"/>
</dbReference>
<evidence type="ECO:0000256" key="16">
    <source>
        <dbReference type="ARBA" id="ARBA00023163"/>
    </source>
</evidence>
<evidence type="ECO:0000256" key="17">
    <source>
        <dbReference type="ARBA" id="ARBA00023180"/>
    </source>
</evidence>
<dbReference type="Proteomes" id="UP000275408">
    <property type="component" value="Unassembled WGS sequence"/>
</dbReference>
<keyword evidence="6 22" id="KW-0812">Transmembrane</keyword>
<keyword evidence="5" id="KW-0678">Repressor</keyword>
<evidence type="ECO:0000256" key="15">
    <source>
        <dbReference type="ARBA" id="ARBA00023136"/>
    </source>
</evidence>
<keyword evidence="17" id="KW-0325">Glycoprotein</keyword>
<evidence type="ECO:0000256" key="7">
    <source>
        <dbReference type="ARBA" id="ARBA00022723"/>
    </source>
</evidence>
<dbReference type="AlphaFoldDB" id="A0A3M6V553"/>
<dbReference type="STRING" id="46731.A0A3M6V553"/>
<keyword evidence="13 20" id="KW-0805">Transcription regulation</keyword>
<evidence type="ECO:0000256" key="20">
    <source>
        <dbReference type="RuleBase" id="RU366061"/>
    </source>
</evidence>
<feature type="transmembrane region" description="Helical" evidence="22">
    <location>
        <begin position="640"/>
        <end position="663"/>
    </location>
</feature>
<comment type="caution">
    <text evidence="24">The sequence shown here is derived from an EMBL/GenBank/DDBJ whole genome shotgun (WGS) entry which is preliminary data.</text>
</comment>
<dbReference type="InterPro" id="IPR049043">
    <property type="entry name" value="WHD_RIOX1"/>
</dbReference>
<keyword evidence="8" id="KW-0156">Chromatin regulator</keyword>
<dbReference type="Pfam" id="PF03185">
    <property type="entry name" value="CaKB"/>
    <property type="match status" value="1"/>
</dbReference>
<evidence type="ECO:0000256" key="13">
    <source>
        <dbReference type="ARBA" id="ARBA00023015"/>
    </source>
</evidence>
<evidence type="ECO:0000256" key="14">
    <source>
        <dbReference type="ARBA" id="ARBA00023065"/>
    </source>
</evidence>
<evidence type="ECO:0000256" key="9">
    <source>
        <dbReference type="ARBA" id="ARBA00022964"/>
    </source>
</evidence>
<dbReference type="PANTHER" id="PTHR13096">
    <property type="entry name" value="MINA53 MYC INDUCED NUCLEAR ANTIGEN"/>
    <property type="match status" value="1"/>
</dbReference>
<organism evidence="24 25">
    <name type="scientific">Pocillopora damicornis</name>
    <name type="common">Cauliflower coral</name>
    <name type="synonym">Millepora damicornis</name>
    <dbReference type="NCBI Taxonomy" id="46731"/>
    <lineage>
        <taxon>Eukaryota</taxon>
        <taxon>Metazoa</taxon>
        <taxon>Cnidaria</taxon>
        <taxon>Anthozoa</taxon>
        <taxon>Hexacorallia</taxon>
        <taxon>Scleractinia</taxon>
        <taxon>Astrocoeniina</taxon>
        <taxon>Pocilloporidae</taxon>
        <taxon>Pocillopora</taxon>
    </lineage>
</organism>
<keyword evidence="25" id="KW-1185">Reference proteome</keyword>
<feature type="transmembrane region" description="Helical" evidence="22">
    <location>
        <begin position="797"/>
        <end position="816"/>
    </location>
</feature>
<dbReference type="InterPro" id="IPR003347">
    <property type="entry name" value="JmjC_dom"/>
</dbReference>
<keyword evidence="7 20" id="KW-0479">Metal-binding</keyword>
<dbReference type="OrthoDB" id="5973433at2759"/>
<sequence length="843" mass="95512">MKSSSRRRSAFSVYQSQIGKDEESSQKVEEKANQPSGSKKRPLDENPSKSTSKKVSKLRGCKSLDDDGTNGIFDHEERTPDILEPKQKGKGKLLSKANRLRQSLSLSSRKKKRNGYQSYDRVDLQEKSSSNLTVHNLPADKSDRTDSETGNEEPSEEEQAKWNSEQGDIEADRLFSWLISPVKPGKFFSDVWEQKPLLIKRHHLTYNDGWFSTSELDTILREHRVLFSTNLDVTSYKNGQRETHNPSGRAHAPVVWDYYENGCSVRFLNPQAFSQSVWKLTSLLQEYFGCLVGANVYLTPAGSQGFAPHYDDIEAFVVQLEGKKHWRLYNPRCDAEALPRYSSENFTQEEIGEPILDTELVAGDVLYFPRGTIHQADTPSDTHSLHITLSTYQKTSWMDFMEKLIPGALQVAFEEDREFRQGLPLNYLDYMGVANSESNTKERSDFLKKVEKLMMKLVSHAPVDAAVDQFAVGVLRDSLPPVLTEEETKKSVFGSDSSWKEGKIIGKVSINEETEVRLIRKGVARLVVEGEVVHVYHTQQNSRVYHETELDSLEFGLEAGPIIESILQSYPDYIAVKDLPHDDTNYKIDLVTLLYEKGILIRNYSEILHCNALKLKKLRLKMEHEKVSERSQKHITGLDFTGLGIFLLLISVVAAIVLGLTVARFAVYDMELKTSECRVLSTGVASERMNCSCTNTVPSFMSSKSSYPCLLIEVALYENGEEHTAYLYENSYKEKNKCSTQPCDCLDVNNDGNVTVFWINYGGVNDTYTCYYNPKNLNEAFTKRVLKSDGMKLMHSFLWPGLVLGIGIVFLGIGFCRDKGHCRYRKQNESSSSVPYQDLSSMA</sequence>
<evidence type="ECO:0000256" key="18">
    <source>
        <dbReference type="ARBA" id="ARBA00023242"/>
    </source>
</evidence>
<evidence type="ECO:0000256" key="8">
    <source>
        <dbReference type="ARBA" id="ARBA00022853"/>
    </source>
</evidence>
<dbReference type="FunFam" id="3.90.930.40:FF:000001">
    <property type="entry name" value="ribosomal oxygenase 1 isoform X1"/>
    <property type="match status" value="1"/>
</dbReference>
<feature type="domain" description="JmjC" evidence="23">
    <location>
        <begin position="263"/>
        <end position="408"/>
    </location>
</feature>
<dbReference type="GO" id="GO:0016020">
    <property type="term" value="C:membrane"/>
    <property type="evidence" value="ECO:0007669"/>
    <property type="project" value="UniProtKB-SubCell"/>
</dbReference>
<keyword evidence="9 20" id="KW-0223">Dioxygenase</keyword>
<feature type="compositionally biased region" description="Basic and acidic residues" evidence="21">
    <location>
        <begin position="138"/>
        <end position="147"/>
    </location>
</feature>
<accession>A0A3M6V553</accession>
<keyword evidence="4" id="KW-0813">Transport</keyword>
<dbReference type="FunFam" id="2.60.120.650:FF:000013">
    <property type="entry name" value="Ribosomal oxygenase 1"/>
    <property type="match status" value="1"/>
</dbReference>
<keyword evidence="14" id="KW-0406">Ion transport</keyword>
<evidence type="ECO:0000256" key="12">
    <source>
        <dbReference type="ARBA" id="ARBA00023004"/>
    </source>
</evidence>